<dbReference type="RefSeq" id="WP_189460603.1">
    <property type="nucleotide sequence ID" value="NZ_BMYO01000005.1"/>
</dbReference>
<dbReference type="InterPro" id="IPR000184">
    <property type="entry name" value="Bac_surfAg_D15"/>
</dbReference>
<dbReference type="PANTHER" id="PTHR12815">
    <property type="entry name" value="SORTING AND ASSEMBLY MACHINERY SAMM50 PROTEIN FAMILY MEMBER"/>
    <property type="match status" value="1"/>
</dbReference>
<proteinExistence type="inferred from homology"/>
<feature type="signal peptide" evidence="11">
    <location>
        <begin position="1"/>
        <end position="21"/>
    </location>
</feature>
<reference evidence="14" key="1">
    <citation type="journal article" date="2019" name="Int. J. Syst. Evol. Microbiol.">
        <title>The Global Catalogue of Microorganisms (GCM) 10K type strain sequencing project: providing services to taxonomists for standard genome sequencing and annotation.</title>
        <authorList>
            <consortium name="The Broad Institute Genomics Platform"/>
            <consortium name="The Broad Institute Genome Sequencing Center for Infectious Disease"/>
            <person name="Wu L."/>
            <person name="Ma J."/>
        </authorList>
    </citation>
    <scope>NUCLEOTIDE SEQUENCE [LARGE SCALE GENOMIC DNA]</scope>
    <source>
        <strain evidence="14">KCTC 23701</strain>
    </source>
</reference>
<evidence type="ECO:0000256" key="10">
    <source>
        <dbReference type="ARBA" id="ARBA00093548"/>
    </source>
</evidence>
<dbReference type="Gene3D" id="3.10.20.310">
    <property type="entry name" value="membrane protein fhac"/>
    <property type="match status" value="2"/>
</dbReference>
<dbReference type="Pfam" id="PF07244">
    <property type="entry name" value="POTRA"/>
    <property type="match status" value="2"/>
</dbReference>
<keyword evidence="8" id="KW-0998">Cell outer membrane</keyword>
<evidence type="ECO:0000256" key="6">
    <source>
        <dbReference type="ARBA" id="ARBA00022729"/>
    </source>
</evidence>
<sequence length="584" mass="65010">MSALTRSAILSVLFATSLAWGDETEIASYQVRIDAPSDIENLLERYLDLYRWRDDKKTSPESLQLLVDRTPQEAAALLHTQGYFSPKITAKLDNDGGSYRAVVSVDPGPPTTVGKIDFELIGPITEDEDYYKRSLARLEGGWALAEGEVFTQSAWSETKQRVLNRILARRYLTAHVAKSEVKVDPASNTADITLVIDSGPAYKLGEVTIKGLQRYPEQIVRNRIDLHEGGEYRRKDLADLQSDLQSMPQFGAAVVEADPSTSPPYVAPVVINLQEVPLNKLALSLGYSTNTGPRAEAQYYYNNLLDRGWVGGIRAKLDGDEQEGEVSIDFPQFKSGYSHRAYVNYTSSDVEGLDTQTLKGGVFRTRKEDLIDRTLGIEYLRERRVNADNDIERPQALVAYYKWIRRDLDNRRDPKKGNTLQLEAAGAVQGVATDESFVELYGQGVQYWKIGKGDVAFVRLELGQNFTKDPTKVPTDYLFRAGGANSVRGYDYQSLGIKSGDTTEPGRVLATATLEYQHAVYKDWRAAVFVDYGDAADTWRSFDGQTGVGAGARWVSPVGVLGADLAYGLDAEQWRFYFSLGLTF</sequence>
<evidence type="ECO:0000259" key="12">
    <source>
        <dbReference type="PROSITE" id="PS51779"/>
    </source>
</evidence>
<dbReference type="PROSITE" id="PS51779">
    <property type="entry name" value="POTRA"/>
    <property type="match status" value="1"/>
</dbReference>
<dbReference type="Gene3D" id="2.40.160.50">
    <property type="entry name" value="membrane protein fhac: a member of the omp85/tpsb transporter family"/>
    <property type="match status" value="1"/>
</dbReference>
<protein>
    <recommendedName>
        <fullName evidence="3">Translocation and assembly module subunit TamA</fullName>
    </recommendedName>
    <alternativeName>
        <fullName evidence="9">Autotransporter assembly factor TamA</fullName>
    </alternativeName>
</protein>
<comment type="subunit">
    <text evidence="10">Interacts with TamB to form the translocation and assembly module (TAM).</text>
</comment>
<keyword evidence="6 11" id="KW-0732">Signal</keyword>
<evidence type="ECO:0000256" key="9">
    <source>
        <dbReference type="ARBA" id="ARBA00033063"/>
    </source>
</evidence>
<evidence type="ECO:0000256" key="3">
    <source>
        <dbReference type="ARBA" id="ARBA00015419"/>
    </source>
</evidence>
<evidence type="ECO:0000256" key="11">
    <source>
        <dbReference type="SAM" id="SignalP"/>
    </source>
</evidence>
<dbReference type="Proteomes" id="UP000604737">
    <property type="component" value="Unassembled WGS sequence"/>
</dbReference>
<dbReference type="InterPro" id="IPR039910">
    <property type="entry name" value="D15-like"/>
</dbReference>
<keyword evidence="14" id="KW-1185">Reference proteome</keyword>
<evidence type="ECO:0000256" key="2">
    <source>
        <dbReference type="ARBA" id="ARBA00010248"/>
    </source>
</evidence>
<feature type="domain" description="POTRA" evidence="12">
    <location>
        <begin position="202"/>
        <end position="276"/>
    </location>
</feature>
<evidence type="ECO:0000256" key="4">
    <source>
        <dbReference type="ARBA" id="ARBA00022452"/>
    </source>
</evidence>
<keyword evidence="4" id="KW-1134">Transmembrane beta strand</keyword>
<dbReference type="InterPro" id="IPR010827">
    <property type="entry name" value="BamA/TamA_POTRA"/>
</dbReference>
<dbReference type="InterPro" id="IPR034746">
    <property type="entry name" value="POTRA"/>
</dbReference>
<evidence type="ECO:0000256" key="8">
    <source>
        <dbReference type="ARBA" id="ARBA00023237"/>
    </source>
</evidence>
<dbReference type="Pfam" id="PF17243">
    <property type="entry name" value="POTRA_TamA_1"/>
    <property type="match status" value="1"/>
</dbReference>
<evidence type="ECO:0000313" key="13">
    <source>
        <dbReference type="EMBL" id="GHD63587.1"/>
    </source>
</evidence>
<keyword evidence="5" id="KW-0812">Transmembrane</keyword>
<evidence type="ECO:0000256" key="1">
    <source>
        <dbReference type="ARBA" id="ARBA00004442"/>
    </source>
</evidence>
<dbReference type="PANTHER" id="PTHR12815:SF47">
    <property type="entry name" value="TRANSLOCATION AND ASSEMBLY MODULE SUBUNIT TAMA"/>
    <property type="match status" value="1"/>
</dbReference>
<dbReference type="InterPro" id="IPR035243">
    <property type="entry name" value="TamA_POTRA_Dom_1"/>
</dbReference>
<comment type="subcellular location">
    <subcellularLocation>
        <location evidence="1">Cell outer membrane</location>
    </subcellularLocation>
</comment>
<accession>A0ABQ3H013</accession>
<dbReference type="EMBL" id="BMYO01000005">
    <property type="protein sequence ID" value="GHD63587.1"/>
    <property type="molecule type" value="Genomic_DNA"/>
</dbReference>
<keyword evidence="7" id="KW-0472">Membrane</keyword>
<comment type="caution">
    <text evidence="13">The sequence shown here is derived from an EMBL/GenBank/DDBJ whole genome shotgun (WGS) entry which is preliminary data.</text>
</comment>
<name>A0ABQ3H013_9NEIS</name>
<comment type="similarity">
    <text evidence="2">Belongs to the TamA family.</text>
</comment>
<evidence type="ECO:0000256" key="5">
    <source>
        <dbReference type="ARBA" id="ARBA00022692"/>
    </source>
</evidence>
<feature type="chain" id="PRO_5046695002" description="Translocation and assembly module subunit TamA" evidence="11">
    <location>
        <begin position="22"/>
        <end position="584"/>
    </location>
</feature>
<gene>
    <name evidence="13" type="ORF">GCM10007350_21300</name>
</gene>
<evidence type="ECO:0000313" key="14">
    <source>
        <dbReference type="Proteomes" id="UP000604737"/>
    </source>
</evidence>
<evidence type="ECO:0000256" key="7">
    <source>
        <dbReference type="ARBA" id="ARBA00023136"/>
    </source>
</evidence>
<dbReference type="Pfam" id="PF01103">
    <property type="entry name" value="Omp85"/>
    <property type="match status" value="1"/>
</dbReference>
<organism evidence="13 14">
    <name type="scientific">Jeongeupia chitinilytica</name>
    <dbReference type="NCBI Taxonomy" id="1041641"/>
    <lineage>
        <taxon>Bacteria</taxon>
        <taxon>Pseudomonadati</taxon>
        <taxon>Pseudomonadota</taxon>
        <taxon>Betaproteobacteria</taxon>
        <taxon>Neisseriales</taxon>
        <taxon>Chitinibacteraceae</taxon>
        <taxon>Jeongeupia</taxon>
    </lineage>
</organism>